<dbReference type="CDD" id="cd13777">
    <property type="entry name" value="Aar2_N"/>
    <property type="match status" value="1"/>
</dbReference>
<comment type="similarity">
    <text evidence="1">Belongs to the AAR2 family.</text>
</comment>
<name>A0A1Q3A947_ZYGRO</name>
<dbReference type="InterPro" id="IPR033648">
    <property type="entry name" value="AAR2_C"/>
</dbReference>
<dbReference type="Pfam" id="PF05282">
    <property type="entry name" value="AAR2"/>
    <property type="match status" value="1"/>
</dbReference>
<dbReference type="EMBL" id="BDGX01000033">
    <property type="protein sequence ID" value="GAV52151.1"/>
    <property type="molecule type" value="Genomic_DNA"/>
</dbReference>
<evidence type="ECO:0000259" key="2">
    <source>
        <dbReference type="Pfam" id="PF05282"/>
    </source>
</evidence>
<dbReference type="PANTHER" id="PTHR12689:SF4">
    <property type="entry name" value="PROTEIN AAR2 HOMOLOG"/>
    <property type="match status" value="1"/>
</dbReference>
<reference evidence="4 5" key="1">
    <citation type="submission" date="2016-08" db="EMBL/GenBank/DDBJ databases">
        <title>Draft genome sequence of allopolyploid Zygosaccharomyces rouxii.</title>
        <authorList>
            <person name="Watanabe J."/>
            <person name="Uehara K."/>
            <person name="Mogi Y."/>
            <person name="Tsukioka Y."/>
        </authorList>
    </citation>
    <scope>NUCLEOTIDE SEQUENCE [LARGE SCALE GENOMIC DNA]</scope>
    <source>
        <strain evidence="4 5">NBRC 110957</strain>
    </source>
</reference>
<comment type="caution">
    <text evidence="4">The sequence shown here is derived from an EMBL/GenBank/DDBJ whole genome shotgun (WGS) entry which is preliminary data.</text>
</comment>
<dbReference type="OrthoDB" id="201752at2759"/>
<dbReference type="Gene3D" id="1.25.40.550">
    <property type="entry name" value="Aar2, C-terminal domain-like"/>
    <property type="match status" value="1"/>
</dbReference>
<evidence type="ECO:0000313" key="4">
    <source>
        <dbReference type="EMBL" id="GAV52151.1"/>
    </source>
</evidence>
<dbReference type="Proteomes" id="UP000187013">
    <property type="component" value="Unassembled WGS sequence"/>
</dbReference>
<dbReference type="AlphaFoldDB" id="A0A1Q3A947"/>
<dbReference type="GO" id="GO:0000244">
    <property type="term" value="P:spliceosomal tri-snRNP complex assembly"/>
    <property type="evidence" value="ECO:0007669"/>
    <property type="project" value="TreeGrafter"/>
</dbReference>
<dbReference type="Gene3D" id="2.60.34.20">
    <property type="match status" value="1"/>
</dbReference>
<evidence type="ECO:0008006" key="6">
    <source>
        <dbReference type="Google" id="ProtNLM"/>
    </source>
</evidence>
<evidence type="ECO:0000313" key="5">
    <source>
        <dbReference type="Proteomes" id="UP000187013"/>
    </source>
</evidence>
<organism evidence="4 5">
    <name type="scientific">Zygosaccharomyces rouxii</name>
    <dbReference type="NCBI Taxonomy" id="4956"/>
    <lineage>
        <taxon>Eukaryota</taxon>
        <taxon>Fungi</taxon>
        <taxon>Dikarya</taxon>
        <taxon>Ascomycota</taxon>
        <taxon>Saccharomycotina</taxon>
        <taxon>Saccharomycetes</taxon>
        <taxon>Saccharomycetales</taxon>
        <taxon>Saccharomycetaceae</taxon>
        <taxon>Zygosaccharomyces</taxon>
    </lineage>
</organism>
<dbReference type="InterPro" id="IPR038514">
    <property type="entry name" value="AAR2_C_sf"/>
</dbReference>
<dbReference type="Pfam" id="PF20981">
    <property type="entry name" value="AAR2_1st"/>
    <property type="match status" value="1"/>
</dbReference>
<dbReference type="PANTHER" id="PTHR12689">
    <property type="entry name" value="A1 CISTRON SPLICING FACTOR AAR2-RELATED"/>
    <property type="match status" value="1"/>
</dbReference>
<gene>
    <name evidence="4" type="ORF">ZYGR_0AG01420</name>
</gene>
<feature type="domain" description="AAR2 N-terminal" evidence="3">
    <location>
        <begin position="11"/>
        <end position="116"/>
    </location>
</feature>
<evidence type="ECO:0000256" key="1">
    <source>
        <dbReference type="ARBA" id="ARBA00006281"/>
    </source>
</evidence>
<evidence type="ECO:0000259" key="3">
    <source>
        <dbReference type="Pfam" id="PF20981"/>
    </source>
</evidence>
<feature type="domain" description="AAR2 C-terminal" evidence="2">
    <location>
        <begin position="175"/>
        <end position="286"/>
    </location>
</feature>
<proteinExistence type="inferred from homology"/>
<dbReference type="InterPro" id="IPR033647">
    <property type="entry name" value="Aar2_N"/>
</dbReference>
<protein>
    <recommendedName>
        <fullName evidence="6">A1 cistron-splicing factor AAR2</fullName>
    </recommendedName>
</protein>
<dbReference type="CDD" id="cd13778">
    <property type="entry name" value="Aar2_C"/>
    <property type="match status" value="1"/>
</dbReference>
<sequence length="327" mass="37726">MNAILYGSTSPIDVVVGIDNFTFELKAGQPFGGVKNLPPGIHVVHWGDDSMRYGYWFDTRDQHRIVYHERFELVVDATVGCVQEVASHLQFMVTYPREGPWEGLSRYVSLEQAQMITGDSRAYADSSMTSLEESQLLQSTLSRGIMDTSNRDPVFHFCTIKFKSLEAIRHDHKKEDFMDKSYYLNQVLLPQNYGNRFDRLLGELQFAFLNAMVFGNYGSSLQWHSIVELISFSSRVNADTIRRFDRILSLQLDNLQEEYMDFLLNPSVWSRVLNDSLQRHNLSLTQRTLTNRAPDLLEDVGQDNEDLDQSSDEYEPTVVGGVYYYRH</sequence>
<dbReference type="InterPro" id="IPR007946">
    <property type="entry name" value="AAR2"/>
</dbReference>
<dbReference type="InterPro" id="IPR038516">
    <property type="entry name" value="AAR2_N_sf"/>
</dbReference>
<accession>A0A1Q3A947</accession>